<reference evidence="2" key="1">
    <citation type="journal article" date="2017" name="Nat. Ecol. Evol.">
        <title>Genome expansion and lineage-specific genetic innovations in the forest pathogenic fungi Armillaria.</title>
        <authorList>
            <person name="Sipos G."/>
            <person name="Prasanna A.N."/>
            <person name="Walter M.C."/>
            <person name="O'Connor E."/>
            <person name="Balint B."/>
            <person name="Krizsan K."/>
            <person name="Kiss B."/>
            <person name="Hess J."/>
            <person name="Varga T."/>
            <person name="Slot J."/>
            <person name="Riley R."/>
            <person name="Boka B."/>
            <person name="Rigling D."/>
            <person name="Barry K."/>
            <person name="Lee J."/>
            <person name="Mihaltcheva S."/>
            <person name="LaButti K."/>
            <person name="Lipzen A."/>
            <person name="Waldron R."/>
            <person name="Moloney N.M."/>
            <person name="Sperisen C."/>
            <person name="Kredics L."/>
            <person name="Vagvoelgyi C."/>
            <person name="Patrignani A."/>
            <person name="Fitzpatrick D."/>
            <person name="Nagy I."/>
            <person name="Doyle S."/>
            <person name="Anderson J.B."/>
            <person name="Grigoriev I.V."/>
            <person name="Gueldener U."/>
            <person name="Muensterkoetter M."/>
            <person name="Nagy L.G."/>
        </authorList>
    </citation>
    <scope>NUCLEOTIDE SEQUENCE [LARGE SCALE GENOMIC DNA]</scope>
    <source>
        <strain evidence="2">28-4</strain>
    </source>
</reference>
<accession>A0A2H3B109</accession>
<protein>
    <submittedName>
        <fullName evidence="1">Uncharacterized protein</fullName>
    </submittedName>
</protein>
<dbReference type="STRING" id="1076256.A0A2H3B109"/>
<evidence type="ECO:0000313" key="2">
    <source>
        <dbReference type="Proteomes" id="UP000218334"/>
    </source>
</evidence>
<sequence length="145" mass="16649">MPSPLEQCLRCGFRENDNSSVRNPSLALIEGQDVFNCLRSGNSSFDIDATALDEDITLLEKTVSDLNHRLKHLDTLASRIRKEQAKIVKNLAAKRSLLSPIRRLNRDVLLLIFSYASDWKFNHNNTRSSLDVKNAPWIFLRVCHW</sequence>
<gene>
    <name evidence="1" type="ORF">ARMSODRAFT_542658</name>
</gene>
<dbReference type="Proteomes" id="UP000218334">
    <property type="component" value="Unassembled WGS sequence"/>
</dbReference>
<organism evidence="1 2">
    <name type="scientific">Armillaria solidipes</name>
    <dbReference type="NCBI Taxonomy" id="1076256"/>
    <lineage>
        <taxon>Eukaryota</taxon>
        <taxon>Fungi</taxon>
        <taxon>Dikarya</taxon>
        <taxon>Basidiomycota</taxon>
        <taxon>Agaricomycotina</taxon>
        <taxon>Agaricomycetes</taxon>
        <taxon>Agaricomycetidae</taxon>
        <taxon>Agaricales</taxon>
        <taxon>Marasmiineae</taxon>
        <taxon>Physalacriaceae</taxon>
        <taxon>Armillaria</taxon>
    </lineage>
</organism>
<evidence type="ECO:0000313" key="1">
    <source>
        <dbReference type="EMBL" id="PBK63410.1"/>
    </source>
</evidence>
<name>A0A2H3B109_9AGAR</name>
<dbReference type="AlphaFoldDB" id="A0A2H3B109"/>
<dbReference type="EMBL" id="KZ293459">
    <property type="protein sequence ID" value="PBK63410.1"/>
    <property type="molecule type" value="Genomic_DNA"/>
</dbReference>
<keyword evidence="2" id="KW-1185">Reference proteome</keyword>
<proteinExistence type="predicted"/>